<gene>
    <name evidence="2" type="ORF">OKIOD_LOCUS2900</name>
</gene>
<keyword evidence="1" id="KW-0732">Signal</keyword>
<evidence type="ECO:0000313" key="2">
    <source>
        <dbReference type="EMBL" id="CAG5086753.1"/>
    </source>
</evidence>
<name>A0ABN7RVK2_OIKDI</name>
<feature type="chain" id="PRO_5045791429" evidence="1">
    <location>
        <begin position="19"/>
        <end position="173"/>
    </location>
</feature>
<feature type="signal peptide" evidence="1">
    <location>
        <begin position="1"/>
        <end position="18"/>
    </location>
</feature>
<protein>
    <submittedName>
        <fullName evidence="2">Oidioi.mRNA.OKI2018_I69.PAR.g11342.t1.cds</fullName>
    </submittedName>
</protein>
<dbReference type="Proteomes" id="UP001158576">
    <property type="component" value="Chromosome PAR"/>
</dbReference>
<accession>A0ABN7RVK2</accession>
<evidence type="ECO:0000256" key="1">
    <source>
        <dbReference type="SAM" id="SignalP"/>
    </source>
</evidence>
<keyword evidence="3" id="KW-1185">Reference proteome</keyword>
<proteinExistence type="predicted"/>
<evidence type="ECO:0000313" key="3">
    <source>
        <dbReference type="Proteomes" id="UP001158576"/>
    </source>
</evidence>
<organism evidence="2 3">
    <name type="scientific">Oikopleura dioica</name>
    <name type="common">Tunicate</name>
    <dbReference type="NCBI Taxonomy" id="34765"/>
    <lineage>
        <taxon>Eukaryota</taxon>
        <taxon>Metazoa</taxon>
        <taxon>Chordata</taxon>
        <taxon>Tunicata</taxon>
        <taxon>Appendicularia</taxon>
        <taxon>Copelata</taxon>
        <taxon>Oikopleuridae</taxon>
        <taxon>Oikopleura</taxon>
    </lineage>
</organism>
<sequence>MRALFLIQCIFAIDDSTATSLIRQEIQRCKQYNIYHETCVENIRSSFSNRYNLPVTCAFTSDWETVQARTWWGIVEPYYGTIMCGELTYVNVNQSILNSVSAEAGQACAGLSGYDFNGCANNYINDHGGARFCYGAGSWNLIVSAPAYQYWSGWGGAYSYVGPSYVIATCIDR</sequence>
<reference evidence="2 3" key="1">
    <citation type="submission" date="2021-04" db="EMBL/GenBank/DDBJ databases">
        <authorList>
            <person name="Bliznina A."/>
        </authorList>
    </citation>
    <scope>NUCLEOTIDE SEQUENCE [LARGE SCALE GENOMIC DNA]</scope>
</reference>
<dbReference type="EMBL" id="OU015568">
    <property type="protein sequence ID" value="CAG5086753.1"/>
    <property type="molecule type" value="Genomic_DNA"/>
</dbReference>